<dbReference type="FunFam" id="3.40.1180.10:FF:000001">
    <property type="entry name" value="(2E,6E)-farnesyl-diphosphate-specific ditrans,polycis-undecaprenyl-diphosphate synthase"/>
    <property type="match status" value="1"/>
</dbReference>
<feature type="non-terminal residue" evidence="4">
    <location>
        <position position="1"/>
    </location>
</feature>
<dbReference type="PANTHER" id="PTHR10291">
    <property type="entry name" value="DEHYDRODOLICHYL DIPHOSPHATE SYNTHASE FAMILY MEMBER"/>
    <property type="match status" value="1"/>
</dbReference>
<dbReference type="GO" id="GO:0000287">
    <property type="term" value="F:magnesium ion binding"/>
    <property type="evidence" value="ECO:0007669"/>
    <property type="project" value="TreeGrafter"/>
</dbReference>
<dbReference type="GO" id="GO:0016094">
    <property type="term" value="P:polyprenol biosynthetic process"/>
    <property type="evidence" value="ECO:0007669"/>
    <property type="project" value="TreeGrafter"/>
</dbReference>
<dbReference type="GO" id="GO:0008834">
    <property type="term" value="F:ditrans,polycis-undecaprenyl-diphosphate synthase [(2E,6E)-farnesyl-diphosphate specific] activity"/>
    <property type="evidence" value="ECO:0007669"/>
    <property type="project" value="TreeGrafter"/>
</dbReference>
<organism evidence="4">
    <name type="scientific">marine metagenome</name>
    <dbReference type="NCBI Taxonomy" id="408172"/>
    <lineage>
        <taxon>unclassified sequences</taxon>
        <taxon>metagenomes</taxon>
        <taxon>ecological metagenomes</taxon>
    </lineage>
</organism>
<dbReference type="CDD" id="cd00475">
    <property type="entry name" value="Cis_IPPS"/>
    <property type="match status" value="1"/>
</dbReference>
<reference evidence="4" key="1">
    <citation type="submission" date="2018-05" db="EMBL/GenBank/DDBJ databases">
        <authorList>
            <person name="Lanie J.A."/>
            <person name="Ng W.-L."/>
            <person name="Kazmierczak K.M."/>
            <person name="Andrzejewski T.M."/>
            <person name="Davidsen T.M."/>
            <person name="Wayne K.J."/>
            <person name="Tettelin H."/>
            <person name="Glass J.I."/>
            <person name="Rusch D."/>
            <person name="Podicherti R."/>
            <person name="Tsui H.-C.T."/>
            <person name="Winkler M.E."/>
        </authorList>
    </citation>
    <scope>NUCLEOTIDE SEQUENCE</scope>
</reference>
<dbReference type="EMBL" id="UINC01008109">
    <property type="protein sequence ID" value="SVA36549.1"/>
    <property type="molecule type" value="Genomic_DNA"/>
</dbReference>
<protein>
    <recommendedName>
        <fullName evidence="5">Di-trans,poly-cis-decaprenylcistransferase</fullName>
    </recommendedName>
</protein>
<dbReference type="InterPro" id="IPR018520">
    <property type="entry name" value="UPP_synth-like_CS"/>
</dbReference>
<dbReference type="InterPro" id="IPR036424">
    <property type="entry name" value="UPP_synth-like_sf"/>
</dbReference>
<dbReference type="PROSITE" id="PS01066">
    <property type="entry name" value="UPP_SYNTHASE"/>
    <property type="match status" value="1"/>
</dbReference>
<dbReference type="InterPro" id="IPR001441">
    <property type="entry name" value="UPP_synth-like"/>
</dbReference>
<sequence length="263" mass="29214">VQAESVSPQQPAGAGGNVPAHVAFIMDGNGRWAQNQGLPRIAGHEFGVQCIQGVLETLGPMGVKFVTLYAFSTENWGRPQYEVDGIMDVFSEAIASQTQALHEQNVRIVHVGRTENMNAHLRDGVAEAERLTNGNTGITLNVAFDYGGRAEILEAVRRIIKDGVDPETIDEKLFSRYLFTAHSPDPDLIIRTGGEQRISNFLLWQSAYAEMYHTPTLWPDLDAAELTQVLETFGSRRRRYGALNPEDRYPEEESQTSDQSPQQ</sequence>
<dbReference type="PANTHER" id="PTHR10291:SF0">
    <property type="entry name" value="DEHYDRODOLICHYL DIPHOSPHATE SYNTHASE 2"/>
    <property type="match status" value="1"/>
</dbReference>
<dbReference type="GO" id="GO:0030145">
    <property type="term" value="F:manganese ion binding"/>
    <property type="evidence" value="ECO:0007669"/>
    <property type="project" value="TreeGrafter"/>
</dbReference>
<dbReference type="HAMAP" id="MF_01139">
    <property type="entry name" value="ISPT"/>
    <property type="match status" value="1"/>
</dbReference>
<evidence type="ECO:0008006" key="5">
    <source>
        <dbReference type="Google" id="ProtNLM"/>
    </source>
</evidence>
<dbReference type="GO" id="GO:0005829">
    <property type="term" value="C:cytosol"/>
    <property type="evidence" value="ECO:0007669"/>
    <property type="project" value="TreeGrafter"/>
</dbReference>
<dbReference type="SUPFAM" id="SSF64005">
    <property type="entry name" value="Undecaprenyl diphosphate synthase"/>
    <property type="match status" value="1"/>
</dbReference>
<dbReference type="NCBIfam" id="TIGR00055">
    <property type="entry name" value="uppS"/>
    <property type="match status" value="1"/>
</dbReference>
<dbReference type="AlphaFoldDB" id="A0A381V846"/>
<name>A0A381V846_9ZZZZ</name>
<dbReference type="Gene3D" id="3.40.1180.10">
    <property type="entry name" value="Decaprenyl diphosphate synthase-like"/>
    <property type="match status" value="1"/>
</dbReference>
<accession>A0A381V846</accession>
<evidence type="ECO:0000313" key="4">
    <source>
        <dbReference type="EMBL" id="SVA36549.1"/>
    </source>
</evidence>
<keyword evidence="2" id="KW-0808">Transferase</keyword>
<proteinExistence type="inferred from homology"/>
<evidence type="ECO:0000256" key="1">
    <source>
        <dbReference type="ARBA" id="ARBA00001946"/>
    </source>
</evidence>
<feature type="region of interest" description="Disordered" evidence="3">
    <location>
        <begin position="240"/>
        <end position="263"/>
    </location>
</feature>
<comment type="cofactor">
    <cofactor evidence="1">
        <name>Mg(2+)</name>
        <dbReference type="ChEBI" id="CHEBI:18420"/>
    </cofactor>
</comment>
<gene>
    <name evidence="4" type="ORF">METZ01_LOCUS89403</name>
</gene>
<evidence type="ECO:0000256" key="3">
    <source>
        <dbReference type="SAM" id="MobiDB-lite"/>
    </source>
</evidence>
<dbReference type="Pfam" id="PF01255">
    <property type="entry name" value="Prenyltransf"/>
    <property type="match status" value="1"/>
</dbReference>
<evidence type="ECO:0000256" key="2">
    <source>
        <dbReference type="ARBA" id="ARBA00022679"/>
    </source>
</evidence>